<dbReference type="NCBIfam" id="TIGR02278">
    <property type="entry name" value="PaaN-DH"/>
    <property type="match status" value="1"/>
</dbReference>
<gene>
    <name evidence="5" type="primary">paaZ</name>
    <name evidence="5" type="ORF">OU419_13130</name>
</gene>
<keyword evidence="1" id="KW-0560">Oxidoreductase</keyword>
<feature type="region of interest" description="Disordered" evidence="2">
    <location>
        <begin position="463"/>
        <end position="489"/>
    </location>
</feature>
<protein>
    <submittedName>
        <fullName evidence="5">Phenylacetic acid degradation bifunctional protein PaaZ</fullName>
    </submittedName>
</protein>
<dbReference type="InterPro" id="IPR011966">
    <property type="entry name" value="PaaN-DH"/>
</dbReference>
<evidence type="ECO:0000256" key="1">
    <source>
        <dbReference type="ARBA" id="ARBA00023002"/>
    </source>
</evidence>
<dbReference type="Proteomes" id="UP001163624">
    <property type="component" value="Chromosome"/>
</dbReference>
<evidence type="ECO:0000259" key="4">
    <source>
        <dbReference type="Pfam" id="PF01575"/>
    </source>
</evidence>
<dbReference type="CDD" id="cd07128">
    <property type="entry name" value="ALDH_MaoC-N"/>
    <property type="match status" value="1"/>
</dbReference>
<evidence type="ECO:0000256" key="2">
    <source>
        <dbReference type="SAM" id="MobiDB-lite"/>
    </source>
</evidence>
<dbReference type="InterPro" id="IPR002539">
    <property type="entry name" value="MaoC-like_dom"/>
</dbReference>
<dbReference type="InterPro" id="IPR016163">
    <property type="entry name" value="Ald_DH_C"/>
</dbReference>
<organism evidence="5 6">
    <name type="scientific">Pseudomonas triclosanedens</name>
    <dbReference type="NCBI Taxonomy" id="2961893"/>
    <lineage>
        <taxon>Bacteria</taxon>
        <taxon>Pseudomonadati</taxon>
        <taxon>Pseudomonadota</taxon>
        <taxon>Gammaproteobacteria</taxon>
        <taxon>Pseudomonadales</taxon>
        <taxon>Pseudomonadaceae</taxon>
        <taxon>Pseudomonas</taxon>
    </lineage>
</organism>
<dbReference type="PANTHER" id="PTHR43111">
    <property type="entry name" value="ALDEHYDE DEHYDROGENASE B-RELATED"/>
    <property type="match status" value="1"/>
</dbReference>
<dbReference type="Gene3D" id="3.40.309.10">
    <property type="entry name" value="Aldehyde Dehydrogenase, Chain A, domain 2"/>
    <property type="match status" value="1"/>
</dbReference>
<keyword evidence="6" id="KW-1185">Reference proteome</keyword>
<feature type="compositionally biased region" description="Gly residues" evidence="2">
    <location>
        <begin position="480"/>
        <end position="489"/>
    </location>
</feature>
<accession>A0ABY7A4I6</accession>
<evidence type="ECO:0000313" key="5">
    <source>
        <dbReference type="EMBL" id="WAI52144.1"/>
    </source>
</evidence>
<dbReference type="Pfam" id="PF01575">
    <property type="entry name" value="MaoC_dehydratas"/>
    <property type="match status" value="1"/>
</dbReference>
<dbReference type="EMBL" id="CP113432">
    <property type="protein sequence ID" value="WAI52144.1"/>
    <property type="molecule type" value="Genomic_DNA"/>
</dbReference>
<reference evidence="5" key="1">
    <citation type="submission" date="2022-11" db="EMBL/GenBank/DDBJ databases">
        <title>Pseudomonas triclosanedens sp. nov., a triclosan degrader isolated from activated sludge.</title>
        <authorList>
            <person name="Yin Y."/>
            <person name="Lu Z."/>
        </authorList>
    </citation>
    <scope>NUCLEOTIDE SEQUENCE</scope>
    <source>
        <strain evidence="5">ZM23</strain>
    </source>
</reference>
<dbReference type="InterPro" id="IPR015590">
    <property type="entry name" value="Aldehyde_DH_dom"/>
</dbReference>
<dbReference type="PANTHER" id="PTHR43111:SF1">
    <property type="entry name" value="ALDEHYDE DEHYDROGENASE B-RELATED"/>
    <property type="match status" value="1"/>
</dbReference>
<proteinExistence type="predicted"/>
<dbReference type="CDD" id="cd03452">
    <property type="entry name" value="MaoC_C"/>
    <property type="match status" value="1"/>
</dbReference>
<dbReference type="InterPro" id="IPR029069">
    <property type="entry name" value="HotDog_dom_sf"/>
</dbReference>
<feature type="domain" description="Aldehyde dehydrogenase" evidence="3">
    <location>
        <begin position="29"/>
        <end position="461"/>
    </location>
</feature>
<dbReference type="NCBIfam" id="NF008868">
    <property type="entry name" value="PRK11903.1"/>
    <property type="match status" value="1"/>
</dbReference>
<feature type="domain" description="MaoC-like" evidence="4">
    <location>
        <begin position="543"/>
        <end position="644"/>
    </location>
</feature>
<dbReference type="Gene3D" id="3.40.605.10">
    <property type="entry name" value="Aldehyde Dehydrogenase, Chain A, domain 1"/>
    <property type="match status" value="1"/>
</dbReference>
<dbReference type="InterPro" id="IPR016161">
    <property type="entry name" value="Ald_DH/histidinol_DH"/>
</dbReference>
<sequence>MAQEPILQSFIGGRWVGQHGAQALRSALNGQLVARTHEEAPDFAEAVSHARRHGLAELMALDFQQRAQRLKALALYLTERKEQLYEISRHTGATRADSWIDIEGGAGTLFAYAGVGGRELPSGNVVHEGPAIPLGKTGKFAGSHILVPRGGIAVHINAFNFPIWGMLEKFAPSFLAGMPCIVKPATATSYVTEAAVRLMQESGLLPAGSLQLIIGGTGDLLDRLQGQDVVTFTGSADTAAKLRVTPSLIRNSVPFNAEADSLNCAILAPDVTPDDEEFDLFVKEVAREMTVKAGQKCTAIRRAIVPARHIDAVAERLRERLARIVVGDPSVEGVKMGALASHAQQADVAERVEALLKSSELVFGAKDGFAPRGEGVAEGAFFAPTLLRSRDPHAEGGAHDIEAFGPVSTLMAYDDIDEAIALAARGKGSLVASLVTRDPQVAATAVPVMGALHGRLHILDRESAAESTGHGSPLPVLKHGGPGRAGGGEELGGLRAVKHYLQRTAVQGSPTMLMAVTGEYVRGAKVHETDVHPFRRYFDELKIGESLLTHRRTVTEADLVNFGCLSGDHFYMHFDELAAKDSQFGKRIAHGYFVLSAAAGLFVSPGVGPVLANYGLDTLRFINPVGIGDTIQARLTCKRKIDQGKRSPKGEPQGVVAWDVEVTNQLGELVASYDILTLVLKRV</sequence>
<dbReference type="InterPro" id="IPR016162">
    <property type="entry name" value="Ald_DH_N"/>
</dbReference>
<dbReference type="Gene3D" id="3.10.129.10">
    <property type="entry name" value="Hotdog Thioesterase"/>
    <property type="match status" value="1"/>
</dbReference>
<dbReference type="RefSeq" id="WP_254474546.1">
    <property type="nucleotide sequence ID" value="NZ_CP113432.1"/>
</dbReference>
<dbReference type="SUPFAM" id="SSF53720">
    <property type="entry name" value="ALDH-like"/>
    <property type="match status" value="1"/>
</dbReference>
<evidence type="ECO:0000313" key="6">
    <source>
        <dbReference type="Proteomes" id="UP001163624"/>
    </source>
</evidence>
<evidence type="ECO:0000259" key="3">
    <source>
        <dbReference type="Pfam" id="PF00171"/>
    </source>
</evidence>
<dbReference type="SUPFAM" id="SSF54637">
    <property type="entry name" value="Thioesterase/thiol ester dehydrase-isomerase"/>
    <property type="match status" value="1"/>
</dbReference>
<dbReference type="Pfam" id="PF00171">
    <property type="entry name" value="Aldedh"/>
    <property type="match status" value="1"/>
</dbReference>
<name>A0ABY7A4I6_9PSED</name>